<dbReference type="AlphaFoldDB" id="I3D122"/>
<keyword evidence="1" id="KW-1133">Transmembrane helix</keyword>
<dbReference type="EMBL" id="AEXL02000126">
    <property type="protein sequence ID" value="EIJ65415.1"/>
    <property type="molecule type" value="Genomic_DNA"/>
</dbReference>
<proteinExistence type="predicted"/>
<protein>
    <submittedName>
        <fullName evidence="2">Uncharacterized protein</fullName>
    </submittedName>
</protein>
<accession>I3D122</accession>
<comment type="caution">
    <text evidence="2">The sequence shown here is derived from an EMBL/GenBank/DDBJ whole genome shotgun (WGS) entry which is preliminary data.</text>
</comment>
<dbReference type="PATRIC" id="fig|859350.6.peg.1537"/>
<dbReference type="Proteomes" id="UP000003423">
    <property type="component" value="Unassembled WGS sequence"/>
</dbReference>
<name>I3D122_9ARCH</name>
<evidence type="ECO:0000256" key="1">
    <source>
        <dbReference type="SAM" id="Phobius"/>
    </source>
</evidence>
<keyword evidence="1" id="KW-0472">Membrane</keyword>
<sequence length="116" mass="12611">MNQKFIQSAVLGSLMFGVLVFGNFDANANGFHKKANKNGEVVSANQFYTMLDHTSDKEVAVTFGLPDTISTLKDADGSQAGVVWTYKNAVEKDSKELDANFVFVAGQFKYVTLSSS</sequence>
<reference evidence="2 3" key="1">
    <citation type="journal article" date="2012" name="J. Bacteriol.">
        <title>Genome sequence of "Candidatus Nitrosopumilus salaria" BD31, an ammonia-oxidizing archaeon from the San Francisco Bay estuary.</title>
        <authorList>
            <person name="Mosier A.C."/>
            <person name="Allen E.E."/>
            <person name="Kim M."/>
            <person name="Ferriera S."/>
            <person name="Francis C.A."/>
        </authorList>
    </citation>
    <scope>NUCLEOTIDE SEQUENCE [LARGE SCALE GENOMIC DNA]</scope>
    <source>
        <strain evidence="2 3">BD31</strain>
    </source>
</reference>
<evidence type="ECO:0000313" key="3">
    <source>
        <dbReference type="Proteomes" id="UP000003423"/>
    </source>
</evidence>
<keyword evidence="1" id="KW-0812">Transmembrane</keyword>
<gene>
    <name evidence="2" type="ORF">BD31_I1035</name>
</gene>
<evidence type="ECO:0000313" key="2">
    <source>
        <dbReference type="EMBL" id="EIJ65415.1"/>
    </source>
</evidence>
<organism evidence="2 3">
    <name type="scientific">Candidatus Nitrosopumilus salarius BD31</name>
    <dbReference type="NCBI Taxonomy" id="859350"/>
    <lineage>
        <taxon>Archaea</taxon>
        <taxon>Nitrososphaerota</taxon>
        <taxon>Nitrososphaeria</taxon>
        <taxon>Nitrosopumilales</taxon>
        <taxon>Nitrosopumilaceae</taxon>
        <taxon>Nitrosopumilus</taxon>
    </lineage>
</organism>
<keyword evidence="3" id="KW-1185">Reference proteome</keyword>
<feature type="transmembrane region" description="Helical" evidence="1">
    <location>
        <begin position="6"/>
        <end position="24"/>
    </location>
</feature>